<dbReference type="Proteomes" id="UP001208570">
    <property type="component" value="Unassembled WGS sequence"/>
</dbReference>
<feature type="disulfide bond" evidence="14">
    <location>
        <begin position="248"/>
        <end position="452"/>
    </location>
</feature>
<dbReference type="PANTHER" id="PTHR10201:SF291">
    <property type="entry name" value="MATRIX METALLOPROTEINASE 1, ISOFORM C-RELATED"/>
    <property type="match status" value="1"/>
</dbReference>
<dbReference type="PROSITE" id="PS51642">
    <property type="entry name" value="HEMOPEXIN_2"/>
    <property type="match status" value="3"/>
</dbReference>
<keyword evidence="2" id="KW-0645">Protease</keyword>
<keyword evidence="8 13" id="KW-0106">Calcium</keyword>
<dbReference type="EMBL" id="JAODUP010000102">
    <property type="protein sequence ID" value="KAK2162202.1"/>
    <property type="molecule type" value="Genomic_DNA"/>
</dbReference>
<dbReference type="SMART" id="SM00120">
    <property type="entry name" value="HX"/>
    <property type="match status" value="4"/>
</dbReference>
<reference evidence="18" key="1">
    <citation type="journal article" date="2023" name="Mol. Biol. Evol.">
        <title>Third-Generation Sequencing Reveals the Adaptive Role of the Epigenome in Three Deep-Sea Polychaetes.</title>
        <authorList>
            <person name="Perez M."/>
            <person name="Aroh O."/>
            <person name="Sun Y."/>
            <person name="Lan Y."/>
            <person name="Juniper S.K."/>
            <person name="Young C.R."/>
            <person name="Angers B."/>
            <person name="Qian P.Y."/>
        </authorList>
    </citation>
    <scope>NUCLEOTIDE SEQUENCE</scope>
    <source>
        <strain evidence="18">P08H-3</strain>
    </source>
</reference>
<feature type="binding site" evidence="13">
    <location>
        <position position="113"/>
    </location>
    <ligand>
        <name>Ca(2+)</name>
        <dbReference type="ChEBI" id="CHEBI:29108"/>
        <label>2</label>
    </ligand>
</feature>
<comment type="cofactor">
    <cofactor evidence="13">
        <name>Zn(2+)</name>
        <dbReference type="ChEBI" id="CHEBI:29105"/>
    </cofactor>
    <text evidence="13">Binds 2 Zn(2+) ions per subunit.</text>
</comment>
<protein>
    <recommendedName>
        <fullName evidence="17">Peptidase metallopeptidase domain-containing protein</fullName>
    </recommendedName>
</protein>
<dbReference type="Gene3D" id="3.40.390.10">
    <property type="entry name" value="Collagenase (Catalytic Domain)"/>
    <property type="match status" value="1"/>
</dbReference>
<feature type="binding site" evidence="13">
    <location>
        <position position="125"/>
    </location>
    <ligand>
        <name>Zn(2+)</name>
        <dbReference type="ChEBI" id="CHEBI:29105"/>
        <label>1</label>
    </ligand>
</feature>
<dbReference type="SMART" id="SM00235">
    <property type="entry name" value="ZnMc"/>
    <property type="match status" value="1"/>
</dbReference>
<sequence length="507" mass="58027">MLDLFTKTSREPDDDTTWMGVTSRAPCQGKGTEQSMAWYASQCGLSDPCDISHQREHCKILHPVLQNNNNAVLLLSGYSPTLEQPLRRCCGSSEWSKHADVQFKEQGTLKKSDIVISFERKDHNDGSPFDGPGMVLAHAFFPSRDPIGGDLHFDDDEKWTVGSNKGVDLYYVALHEIGHSLGLQHSPIKNAVMHPYYKGFDPKLALHHDDIKGIQALYGKRMQIEPTTPRLPETPDNEQPEVWMNEFCQNGTVDAIGLLNDNLFVFQGALYVALNQLGILPGFPRRIHDDWIGLPSDIDAALSLEDYNIILIFKGSEYWRYTLDSNNKPRLANGYPRNIAEDFLEGLPGSVDAVFRWSDNGRIYVIKDGMYYRIRDIQVYDDTLQAKGERWFYGYPKSFPKNWDIEPIVSDALFYHDRTFFFTDRQYLRYNDNAYKMDSNYPKNTAASWFGCRSPDSLDKPTMEMDAMERESQFEQIPTSRASSQQAAIILTVVSVFPMLVFRRVRF</sequence>
<keyword evidence="4" id="KW-0732">Signal</keyword>
<evidence type="ECO:0000256" key="3">
    <source>
        <dbReference type="ARBA" id="ARBA00022723"/>
    </source>
</evidence>
<gene>
    <name evidence="18" type="ORF">LSH36_102g09071</name>
</gene>
<dbReference type="InterPro" id="IPR000585">
    <property type="entry name" value="Hemopexin-like_dom"/>
</dbReference>
<evidence type="ECO:0000256" key="7">
    <source>
        <dbReference type="ARBA" id="ARBA00022833"/>
    </source>
</evidence>
<dbReference type="GO" id="GO:0031012">
    <property type="term" value="C:extracellular matrix"/>
    <property type="evidence" value="ECO:0007669"/>
    <property type="project" value="InterPro"/>
</dbReference>
<feature type="domain" description="Peptidase metallopeptidase" evidence="17">
    <location>
        <begin position="58"/>
        <end position="220"/>
    </location>
</feature>
<feature type="binding site" evidence="13">
    <location>
        <position position="185"/>
    </location>
    <ligand>
        <name>Zn(2+)</name>
        <dbReference type="ChEBI" id="CHEBI:29105"/>
        <label>2</label>
        <note>catalytic</note>
    </ligand>
</feature>
<dbReference type="InterPro" id="IPR024079">
    <property type="entry name" value="MetalloPept_cat_dom_sf"/>
</dbReference>
<dbReference type="InterPro" id="IPR021190">
    <property type="entry name" value="Pept_M10A"/>
</dbReference>
<proteinExistence type="inferred from homology"/>
<evidence type="ECO:0000256" key="9">
    <source>
        <dbReference type="ARBA" id="ARBA00023049"/>
    </source>
</evidence>
<feature type="modified residue" description="Phosphotyrosine; by PKDCC" evidence="15">
    <location>
        <position position="335"/>
    </location>
</feature>
<dbReference type="InterPro" id="IPR018487">
    <property type="entry name" value="Hemopexin-like_repeat"/>
</dbReference>
<dbReference type="GO" id="GO:0030198">
    <property type="term" value="P:extracellular matrix organization"/>
    <property type="evidence" value="ECO:0007669"/>
    <property type="project" value="TreeGrafter"/>
</dbReference>
<evidence type="ECO:0000256" key="1">
    <source>
        <dbReference type="ARBA" id="ARBA00010370"/>
    </source>
</evidence>
<dbReference type="AlphaFoldDB" id="A0AAD9N9M4"/>
<organism evidence="18 19">
    <name type="scientific">Paralvinella palmiformis</name>
    <dbReference type="NCBI Taxonomy" id="53620"/>
    <lineage>
        <taxon>Eukaryota</taxon>
        <taxon>Metazoa</taxon>
        <taxon>Spiralia</taxon>
        <taxon>Lophotrochozoa</taxon>
        <taxon>Annelida</taxon>
        <taxon>Polychaeta</taxon>
        <taxon>Sedentaria</taxon>
        <taxon>Canalipalpata</taxon>
        <taxon>Terebellida</taxon>
        <taxon>Terebelliformia</taxon>
        <taxon>Alvinellidae</taxon>
        <taxon>Paralvinella</taxon>
    </lineage>
</organism>
<evidence type="ECO:0000256" key="8">
    <source>
        <dbReference type="ARBA" id="ARBA00022837"/>
    </source>
</evidence>
<dbReference type="PRINTS" id="PR00138">
    <property type="entry name" value="MATRIXIN"/>
</dbReference>
<feature type="binding site" evidence="13">
    <location>
        <position position="123"/>
    </location>
    <ligand>
        <name>Zn(2+)</name>
        <dbReference type="ChEBI" id="CHEBI:29105"/>
        <label>1</label>
    </ligand>
</feature>
<evidence type="ECO:0000256" key="2">
    <source>
        <dbReference type="ARBA" id="ARBA00022670"/>
    </source>
</evidence>
<feature type="binding site" evidence="13">
    <location>
        <position position="150"/>
    </location>
    <ligand>
        <name>Ca(2+)</name>
        <dbReference type="ChEBI" id="CHEBI:29108"/>
        <label>2</label>
    </ligand>
</feature>
<feature type="binding site" evidence="13">
    <location>
        <position position="130"/>
    </location>
    <ligand>
        <name>Ca(2+)</name>
        <dbReference type="ChEBI" id="CHEBI:29108"/>
        <label>3</label>
    </ligand>
</feature>
<feature type="binding site" evidence="13">
    <location>
        <position position="256"/>
    </location>
    <ligand>
        <name>Ca(2+)</name>
        <dbReference type="ChEBI" id="CHEBI:29108"/>
        <label>5</label>
    </ligand>
</feature>
<feature type="binding site" evidence="13">
    <location>
        <position position="301"/>
    </location>
    <ligand>
        <name>Ca(2+)</name>
        <dbReference type="ChEBI" id="CHEBI:29108"/>
        <label>5</label>
    </ligand>
</feature>
<evidence type="ECO:0000256" key="16">
    <source>
        <dbReference type="PROSITE-ProRule" id="PRU01011"/>
    </source>
</evidence>
<dbReference type="GO" id="GO:0004222">
    <property type="term" value="F:metalloendopeptidase activity"/>
    <property type="evidence" value="ECO:0007669"/>
    <property type="project" value="InterPro"/>
</dbReference>
<dbReference type="Gene3D" id="2.110.10.10">
    <property type="entry name" value="Hemopexin-like domain"/>
    <property type="match status" value="1"/>
</dbReference>
<evidence type="ECO:0000256" key="15">
    <source>
        <dbReference type="PIRSR" id="PIRSR621190-4"/>
    </source>
</evidence>
<feature type="binding site" evidence="13">
    <location>
        <position position="138"/>
    </location>
    <ligand>
        <name>Zn(2+)</name>
        <dbReference type="ChEBI" id="CHEBI:29105"/>
        <label>1</label>
    </ligand>
</feature>
<feature type="binding site" evidence="13">
    <location>
        <position position="152"/>
    </location>
    <ligand>
        <name>Zn(2+)</name>
        <dbReference type="ChEBI" id="CHEBI:29105"/>
        <label>1</label>
    </ligand>
</feature>
<feature type="binding site" evidence="13">
    <location>
        <position position="254"/>
    </location>
    <ligand>
        <name>Ca(2+)</name>
        <dbReference type="ChEBI" id="CHEBI:29108"/>
        <label>4</label>
    </ligand>
</feature>
<evidence type="ECO:0000259" key="17">
    <source>
        <dbReference type="SMART" id="SM00235"/>
    </source>
</evidence>
<feature type="binding site" evidence="13">
    <location>
        <position position="179"/>
    </location>
    <ligand>
        <name>Zn(2+)</name>
        <dbReference type="ChEBI" id="CHEBI:29105"/>
        <label>2</label>
        <note>catalytic</note>
    </ligand>
</feature>
<name>A0AAD9N9M4_9ANNE</name>
<evidence type="ECO:0000256" key="4">
    <source>
        <dbReference type="ARBA" id="ARBA00022729"/>
    </source>
</evidence>
<feature type="binding site" evidence="13">
    <location>
        <position position="411"/>
    </location>
    <ligand>
        <name>Ca(2+)</name>
        <dbReference type="ChEBI" id="CHEBI:29108"/>
        <label>4</label>
    </ligand>
</feature>
<dbReference type="SUPFAM" id="SSF50923">
    <property type="entry name" value="Hemopexin-like domain"/>
    <property type="match status" value="1"/>
</dbReference>
<dbReference type="CDD" id="cd04278">
    <property type="entry name" value="ZnMc_MMP"/>
    <property type="match status" value="1"/>
</dbReference>
<feature type="binding site" evidence="13">
    <location>
        <position position="175"/>
    </location>
    <ligand>
        <name>Zn(2+)</name>
        <dbReference type="ChEBI" id="CHEBI:29105"/>
        <label>2</label>
        <note>catalytic</note>
    </ligand>
</feature>
<feature type="binding site" evidence="13">
    <location>
        <position position="299"/>
    </location>
    <ligand>
        <name>Ca(2+)</name>
        <dbReference type="ChEBI" id="CHEBI:29108"/>
        <label>4</label>
    </ligand>
</feature>
<dbReference type="InterPro" id="IPR018486">
    <property type="entry name" value="Hemopexin_CS"/>
</dbReference>
<keyword evidence="7 13" id="KW-0862">Zinc</keyword>
<comment type="cofactor">
    <cofactor evidence="13">
        <name>Ca(2+)</name>
        <dbReference type="ChEBI" id="CHEBI:29108"/>
    </cofactor>
    <text evidence="13">Can bind about 5 Ca(2+) ions per subunit.</text>
</comment>
<feature type="repeat" description="Hemopexin" evidence="16">
    <location>
        <begin position="295"/>
        <end position="346"/>
    </location>
</feature>
<evidence type="ECO:0000256" key="12">
    <source>
        <dbReference type="PIRSR" id="PIRSR621190-1"/>
    </source>
</evidence>
<dbReference type="InterPro" id="IPR036375">
    <property type="entry name" value="Hemopexin-like_dom_sf"/>
</dbReference>
<comment type="similarity">
    <text evidence="1">Belongs to the peptidase M10A family.</text>
</comment>
<feature type="repeat" description="Hemopexin" evidence="16">
    <location>
        <begin position="348"/>
        <end position="394"/>
    </location>
</feature>
<evidence type="ECO:0000313" key="18">
    <source>
        <dbReference type="EMBL" id="KAK2162202.1"/>
    </source>
</evidence>
<evidence type="ECO:0000256" key="13">
    <source>
        <dbReference type="PIRSR" id="PIRSR621190-2"/>
    </source>
</evidence>
<keyword evidence="5" id="KW-0677">Repeat</keyword>
<dbReference type="GO" id="GO:0006508">
    <property type="term" value="P:proteolysis"/>
    <property type="evidence" value="ECO:0007669"/>
    <property type="project" value="UniProtKB-KW"/>
</dbReference>
<dbReference type="GO" id="GO:0008270">
    <property type="term" value="F:zinc ion binding"/>
    <property type="evidence" value="ECO:0007669"/>
    <property type="project" value="InterPro"/>
</dbReference>
<evidence type="ECO:0000313" key="19">
    <source>
        <dbReference type="Proteomes" id="UP001208570"/>
    </source>
</evidence>
<keyword evidence="3 13" id="KW-0479">Metal-binding</keyword>
<keyword evidence="9" id="KW-0482">Metalloprotease</keyword>
<feature type="binding site" evidence="13">
    <location>
        <position position="193"/>
    </location>
    <ligand>
        <name>Zn(2+)</name>
        <dbReference type="ChEBI" id="CHEBI:29105"/>
        <label>2</label>
        <note>catalytic</note>
    </ligand>
</feature>
<feature type="binding site" evidence="13">
    <location>
        <position position="157"/>
    </location>
    <ligand>
        <name>Ca(2+)</name>
        <dbReference type="ChEBI" id="CHEBI:29108"/>
        <label>1</label>
    </ligand>
</feature>
<keyword evidence="19" id="KW-1185">Reference proteome</keyword>
<dbReference type="InterPro" id="IPR001818">
    <property type="entry name" value="Pept_M10_metallopeptidase"/>
</dbReference>
<feature type="binding site" evidence="13">
    <location>
        <position position="157"/>
    </location>
    <ligand>
        <name>Ca(2+)</name>
        <dbReference type="ChEBI" id="CHEBI:29108"/>
        <label>3</label>
    </ligand>
</feature>
<feature type="binding site" evidence="13">
    <location>
        <position position="154"/>
    </location>
    <ligand>
        <name>Ca(2+)</name>
        <dbReference type="ChEBI" id="CHEBI:29108"/>
        <label>3</label>
    </ligand>
</feature>
<dbReference type="CDD" id="cd00094">
    <property type="entry name" value="HX"/>
    <property type="match status" value="1"/>
</dbReference>
<keyword evidence="6" id="KW-0378">Hydrolase</keyword>
<feature type="active site" evidence="12">
    <location>
        <position position="176"/>
    </location>
</feature>
<evidence type="ECO:0000256" key="6">
    <source>
        <dbReference type="ARBA" id="ARBA00022801"/>
    </source>
</evidence>
<dbReference type="PANTHER" id="PTHR10201">
    <property type="entry name" value="MATRIX METALLOPROTEINASE"/>
    <property type="match status" value="1"/>
</dbReference>
<comment type="caution">
    <text evidence="18">The sequence shown here is derived from an EMBL/GenBank/DDBJ whole genome shotgun (WGS) entry which is preliminary data.</text>
</comment>
<feature type="repeat" description="Hemopexin" evidence="16">
    <location>
        <begin position="407"/>
        <end position="452"/>
    </location>
</feature>
<dbReference type="PROSITE" id="PS00024">
    <property type="entry name" value="HEMOPEXIN"/>
    <property type="match status" value="1"/>
</dbReference>
<evidence type="ECO:0000256" key="10">
    <source>
        <dbReference type="ARBA" id="ARBA00023145"/>
    </source>
</evidence>
<evidence type="ECO:0000256" key="11">
    <source>
        <dbReference type="ARBA" id="ARBA00023157"/>
    </source>
</evidence>
<dbReference type="SUPFAM" id="SSF55486">
    <property type="entry name" value="Metalloproteases ('zincins'), catalytic domain"/>
    <property type="match status" value="1"/>
</dbReference>
<keyword evidence="10" id="KW-0865">Zymogen</keyword>
<evidence type="ECO:0000256" key="5">
    <source>
        <dbReference type="ARBA" id="ARBA00022737"/>
    </source>
</evidence>
<dbReference type="GO" id="GO:0030574">
    <property type="term" value="P:collagen catabolic process"/>
    <property type="evidence" value="ECO:0007669"/>
    <property type="project" value="TreeGrafter"/>
</dbReference>
<dbReference type="InterPro" id="IPR033739">
    <property type="entry name" value="M10A_MMP"/>
</dbReference>
<feature type="binding site" evidence="13">
    <location>
        <position position="155"/>
    </location>
    <ligand>
        <name>Ca(2+)</name>
        <dbReference type="ChEBI" id="CHEBI:29108"/>
        <label>1</label>
    </ligand>
</feature>
<keyword evidence="11 14" id="KW-1015">Disulfide bond</keyword>
<feature type="binding site" evidence="13">
    <location>
        <position position="131"/>
    </location>
    <ligand>
        <name>Ca(2+)</name>
        <dbReference type="ChEBI" id="CHEBI:29108"/>
        <label>3</label>
    </ligand>
</feature>
<dbReference type="Pfam" id="PF00413">
    <property type="entry name" value="Peptidase_M10"/>
    <property type="match status" value="1"/>
</dbReference>
<dbReference type="Pfam" id="PF00045">
    <property type="entry name" value="Hemopexin"/>
    <property type="match status" value="2"/>
</dbReference>
<evidence type="ECO:0000256" key="14">
    <source>
        <dbReference type="PIRSR" id="PIRSR621190-3"/>
    </source>
</evidence>
<dbReference type="InterPro" id="IPR006026">
    <property type="entry name" value="Peptidase_Metallo"/>
</dbReference>
<accession>A0AAD9N9M4</accession>
<feature type="binding site" evidence="13">
    <location>
        <position position="148"/>
    </location>
    <ligand>
        <name>Ca(2+)</name>
        <dbReference type="ChEBI" id="CHEBI:29108"/>
        <label>2</label>
    </ligand>
</feature>